<protein>
    <submittedName>
        <fullName evidence="1">Uncharacterized protein</fullName>
    </submittedName>
</protein>
<evidence type="ECO:0000313" key="2">
    <source>
        <dbReference type="Proteomes" id="UP000676409"/>
    </source>
</evidence>
<name>A0A975ITM1_9CAUL</name>
<accession>A0A975ITM1</accession>
<gene>
    <name evidence="1" type="ORF">KCG34_17625</name>
</gene>
<sequence length="80" mass="8747">MSSLFVPDAAMLTERFDSAFDAMTRCRAQVLFLLDCYGRGGEERVAIERLLGALDAVSESFARASRAGTPPRGREAHDLP</sequence>
<dbReference type="RefSeq" id="WP_211936932.1">
    <property type="nucleotide sequence ID" value="NZ_CP073078.1"/>
</dbReference>
<keyword evidence="2" id="KW-1185">Reference proteome</keyword>
<proteinExistence type="predicted"/>
<organism evidence="1 2">
    <name type="scientific">Phenylobacterium montanum</name>
    <dbReference type="NCBI Taxonomy" id="2823693"/>
    <lineage>
        <taxon>Bacteria</taxon>
        <taxon>Pseudomonadati</taxon>
        <taxon>Pseudomonadota</taxon>
        <taxon>Alphaproteobacteria</taxon>
        <taxon>Caulobacterales</taxon>
        <taxon>Caulobacteraceae</taxon>
        <taxon>Phenylobacterium</taxon>
    </lineage>
</organism>
<evidence type="ECO:0000313" key="1">
    <source>
        <dbReference type="EMBL" id="QUD86880.1"/>
    </source>
</evidence>
<dbReference type="Proteomes" id="UP000676409">
    <property type="component" value="Chromosome"/>
</dbReference>
<dbReference type="EMBL" id="CP073078">
    <property type="protein sequence ID" value="QUD86880.1"/>
    <property type="molecule type" value="Genomic_DNA"/>
</dbReference>
<reference evidence="1" key="1">
    <citation type="submission" date="2021-04" db="EMBL/GenBank/DDBJ databases">
        <title>The complete genome sequence of Caulobacter sp. S6.</title>
        <authorList>
            <person name="Tang Y."/>
            <person name="Ouyang W."/>
            <person name="Liu Q."/>
            <person name="Huang B."/>
            <person name="Guo Z."/>
            <person name="Lei P."/>
        </authorList>
    </citation>
    <scope>NUCLEOTIDE SEQUENCE</scope>
    <source>
        <strain evidence="1">S6</strain>
    </source>
</reference>
<dbReference type="KEGG" id="caul:KCG34_17625"/>
<dbReference type="AlphaFoldDB" id="A0A975ITM1"/>